<evidence type="ECO:0000313" key="2">
    <source>
        <dbReference type="Proteomes" id="UP000281553"/>
    </source>
</evidence>
<gene>
    <name evidence="1" type="ORF">DILT_LOCUS13599</name>
</gene>
<keyword evidence="2" id="KW-1185">Reference proteome</keyword>
<name>A0A3P7LTA2_DIBLA</name>
<evidence type="ECO:0000313" key="1">
    <source>
        <dbReference type="EMBL" id="VDN20325.1"/>
    </source>
</evidence>
<dbReference type="AlphaFoldDB" id="A0A3P7LTA2"/>
<protein>
    <submittedName>
        <fullName evidence="1">Uncharacterized protein</fullName>
    </submittedName>
</protein>
<dbReference type="Proteomes" id="UP000281553">
    <property type="component" value="Unassembled WGS sequence"/>
</dbReference>
<sequence>MLAINTIHEICQRNLDLGAELFLEAPLLRPLRRLLAPSSTVTDENFEMPPDQPEGGPIDVSDRCELLSGCELRRLVRFGGDLLDTVHPSQAMLTLFMRHSQPLFHLFAIQLSVTEEAEQQFASDGNSLM</sequence>
<proteinExistence type="predicted"/>
<accession>A0A3P7LTA2</accession>
<organism evidence="1 2">
    <name type="scientific">Dibothriocephalus latus</name>
    <name type="common">Fish tapeworm</name>
    <name type="synonym">Diphyllobothrium latum</name>
    <dbReference type="NCBI Taxonomy" id="60516"/>
    <lineage>
        <taxon>Eukaryota</taxon>
        <taxon>Metazoa</taxon>
        <taxon>Spiralia</taxon>
        <taxon>Lophotrochozoa</taxon>
        <taxon>Platyhelminthes</taxon>
        <taxon>Cestoda</taxon>
        <taxon>Eucestoda</taxon>
        <taxon>Diphyllobothriidea</taxon>
        <taxon>Diphyllobothriidae</taxon>
        <taxon>Dibothriocephalus</taxon>
    </lineage>
</organism>
<dbReference type="OrthoDB" id="10626883at2759"/>
<dbReference type="EMBL" id="UYRU01070857">
    <property type="protein sequence ID" value="VDN20325.1"/>
    <property type="molecule type" value="Genomic_DNA"/>
</dbReference>
<reference evidence="1 2" key="1">
    <citation type="submission" date="2018-11" db="EMBL/GenBank/DDBJ databases">
        <authorList>
            <consortium name="Pathogen Informatics"/>
        </authorList>
    </citation>
    <scope>NUCLEOTIDE SEQUENCE [LARGE SCALE GENOMIC DNA]</scope>
</reference>